<sequence>MKNLRYLVLFICLNSFSQSVKVDTLFLAPYEKNKSSTDKLIYPIINTGNIKIDSLINFDLKNRYTFDEAPNLSVRETLTQWIGDQIGYIDFNVTYNQNNLLSLNIQTEGCAAYCTNWVSYFNYNTKTGEYLELNHIIDLYQFKEQLITDKSNQFDGQLNELKELLKTNEINLDEYNWVHEYYINCKNNADFEEFALYDDYLQVIEECSLPNAIKSMTPHIELKYAYSTLKNKLKLSLEDKGLNYYSKTNDLEVIYVDANTIKISLMIANENCAVPDFEGVLYKSKENTFEGFVFSDKGEVYESKHHLKIQKINNVLEVSSKDSVENWQLGAFCWIEGKYTAR</sequence>
<evidence type="ECO:0008006" key="3">
    <source>
        <dbReference type="Google" id="ProtNLM"/>
    </source>
</evidence>
<evidence type="ECO:0000313" key="1">
    <source>
        <dbReference type="EMBL" id="MBP0905347.1"/>
    </source>
</evidence>
<protein>
    <recommendedName>
        <fullName evidence="3">DUF3298 domain-containing protein</fullName>
    </recommendedName>
</protein>
<accession>A0ABS4BXN9</accession>
<gene>
    <name evidence="1" type="ORF">J8H85_16055</name>
</gene>
<proteinExistence type="predicted"/>
<comment type="caution">
    <text evidence="1">The sequence shown here is derived from an EMBL/GenBank/DDBJ whole genome shotgun (WGS) entry which is preliminary data.</text>
</comment>
<keyword evidence="2" id="KW-1185">Reference proteome</keyword>
<dbReference type="RefSeq" id="WP_209656300.1">
    <property type="nucleotide sequence ID" value="NZ_JAGJCB010000020.1"/>
</dbReference>
<reference evidence="1 2" key="1">
    <citation type="submission" date="2021-04" db="EMBL/GenBank/DDBJ databases">
        <title>Mariniflexile gromovii gen. nov., sp. nov., a gliding bacterium isolated from the sea urchin Strongylocentrotus intermedius.</title>
        <authorList>
            <person name="Ko S."/>
            <person name="Le V."/>
            <person name="Ahn C.-Y."/>
            <person name="Oh H.-M."/>
        </authorList>
    </citation>
    <scope>NUCLEOTIDE SEQUENCE [LARGE SCALE GENOMIC DNA]</scope>
    <source>
        <strain evidence="1 2">KCTC 12570</strain>
    </source>
</reference>
<dbReference type="EMBL" id="JAGJCB010000020">
    <property type="protein sequence ID" value="MBP0905347.1"/>
    <property type="molecule type" value="Genomic_DNA"/>
</dbReference>
<evidence type="ECO:0000313" key="2">
    <source>
        <dbReference type="Proteomes" id="UP000670776"/>
    </source>
</evidence>
<organism evidence="1 2">
    <name type="scientific">Mariniflexile gromovii</name>
    <dbReference type="NCBI Taxonomy" id="362523"/>
    <lineage>
        <taxon>Bacteria</taxon>
        <taxon>Pseudomonadati</taxon>
        <taxon>Bacteroidota</taxon>
        <taxon>Flavobacteriia</taxon>
        <taxon>Flavobacteriales</taxon>
        <taxon>Flavobacteriaceae</taxon>
        <taxon>Mariniflexile</taxon>
    </lineage>
</organism>
<dbReference type="Proteomes" id="UP000670776">
    <property type="component" value="Unassembled WGS sequence"/>
</dbReference>
<name>A0ABS4BXN9_9FLAO</name>